<dbReference type="Proteomes" id="UP000652761">
    <property type="component" value="Unassembled WGS sequence"/>
</dbReference>
<gene>
    <name evidence="2" type="ORF">Taro_006039</name>
</gene>
<sequence>MDAKHDLGVQGPCRRIRSLQLCCACRPERLASISLDAWISVGIQVWTLTPPQRPGVDAKGPSARTLRKDRSTYVEHASTQLPQVSLVVPSLALLLLLLLGLVHAGLPAEASDNP</sequence>
<proteinExistence type="predicted"/>
<feature type="non-terminal residue" evidence="2">
    <location>
        <position position="114"/>
    </location>
</feature>
<keyword evidence="1" id="KW-0812">Transmembrane</keyword>
<dbReference type="AlphaFoldDB" id="A0A843TUV5"/>
<name>A0A843TUV5_COLES</name>
<feature type="transmembrane region" description="Helical" evidence="1">
    <location>
        <begin position="86"/>
        <end position="106"/>
    </location>
</feature>
<evidence type="ECO:0000256" key="1">
    <source>
        <dbReference type="SAM" id="Phobius"/>
    </source>
</evidence>
<dbReference type="EMBL" id="NMUH01000177">
    <property type="protein sequence ID" value="MQL73697.1"/>
    <property type="molecule type" value="Genomic_DNA"/>
</dbReference>
<accession>A0A843TUV5</accession>
<keyword evidence="1" id="KW-0472">Membrane</keyword>
<organism evidence="2 3">
    <name type="scientific">Colocasia esculenta</name>
    <name type="common">Wild taro</name>
    <name type="synonym">Arum esculentum</name>
    <dbReference type="NCBI Taxonomy" id="4460"/>
    <lineage>
        <taxon>Eukaryota</taxon>
        <taxon>Viridiplantae</taxon>
        <taxon>Streptophyta</taxon>
        <taxon>Embryophyta</taxon>
        <taxon>Tracheophyta</taxon>
        <taxon>Spermatophyta</taxon>
        <taxon>Magnoliopsida</taxon>
        <taxon>Liliopsida</taxon>
        <taxon>Araceae</taxon>
        <taxon>Aroideae</taxon>
        <taxon>Colocasieae</taxon>
        <taxon>Colocasia</taxon>
    </lineage>
</organism>
<evidence type="ECO:0000313" key="2">
    <source>
        <dbReference type="EMBL" id="MQL73697.1"/>
    </source>
</evidence>
<evidence type="ECO:0000313" key="3">
    <source>
        <dbReference type="Proteomes" id="UP000652761"/>
    </source>
</evidence>
<keyword evidence="3" id="KW-1185">Reference proteome</keyword>
<reference evidence="2" key="1">
    <citation type="submission" date="2017-07" db="EMBL/GenBank/DDBJ databases">
        <title>Taro Niue Genome Assembly and Annotation.</title>
        <authorList>
            <person name="Atibalentja N."/>
            <person name="Keating K."/>
            <person name="Fields C.J."/>
        </authorList>
    </citation>
    <scope>NUCLEOTIDE SEQUENCE</scope>
    <source>
        <strain evidence="2">Niue_2</strain>
        <tissue evidence="2">Leaf</tissue>
    </source>
</reference>
<keyword evidence="1" id="KW-1133">Transmembrane helix</keyword>
<comment type="caution">
    <text evidence="2">The sequence shown here is derived from an EMBL/GenBank/DDBJ whole genome shotgun (WGS) entry which is preliminary data.</text>
</comment>
<protein>
    <submittedName>
        <fullName evidence="2">Uncharacterized protein</fullName>
    </submittedName>
</protein>